<dbReference type="EMBL" id="HBIA01004991">
    <property type="protein sequence ID" value="CAE0230856.1"/>
    <property type="molecule type" value="Transcribed_RNA"/>
</dbReference>
<dbReference type="PANTHER" id="PTHR43105">
    <property type="entry name" value="RESPIRATORY NITRATE REDUCTASE"/>
    <property type="match status" value="1"/>
</dbReference>
<dbReference type="FunFam" id="3.10.20.740:FF:000001">
    <property type="entry name" value="NADH-quinone oxidoreductase subunit G"/>
    <property type="match status" value="1"/>
</dbReference>
<dbReference type="InterPro" id="IPR006656">
    <property type="entry name" value="Mopterin_OxRdtase"/>
</dbReference>
<dbReference type="InterPro" id="IPR010228">
    <property type="entry name" value="NADH_UbQ_OxRdtase_Gsu"/>
</dbReference>
<dbReference type="InterPro" id="IPR019574">
    <property type="entry name" value="NADH_UbQ_OxRdtase_Gsu_4Fe4S-bd"/>
</dbReference>
<dbReference type="NCBIfam" id="TIGR01973">
    <property type="entry name" value="NuoG"/>
    <property type="match status" value="1"/>
</dbReference>
<dbReference type="GO" id="GO:0008137">
    <property type="term" value="F:NADH dehydrogenase (ubiquinone) activity"/>
    <property type="evidence" value="ECO:0007669"/>
    <property type="project" value="InterPro"/>
</dbReference>
<dbReference type="SUPFAM" id="SSF54292">
    <property type="entry name" value="2Fe-2S ferredoxin-like"/>
    <property type="match status" value="1"/>
</dbReference>
<dbReference type="InterPro" id="IPR050123">
    <property type="entry name" value="Prok_molybdopt-oxidoreductase"/>
</dbReference>
<dbReference type="PROSITE" id="PS51839">
    <property type="entry name" value="4FE4S_HC3"/>
    <property type="match status" value="1"/>
</dbReference>
<keyword evidence="7" id="KW-0411">Iron-sulfur</keyword>
<dbReference type="GO" id="GO:0016651">
    <property type="term" value="F:oxidoreductase activity, acting on NAD(P)H"/>
    <property type="evidence" value="ECO:0007669"/>
    <property type="project" value="InterPro"/>
</dbReference>
<dbReference type="FunFam" id="3.30.70.20:FF:000002">
    <property type="entry name" value="NADH-ubiquinone oxidoreductase 75 kDa subunit"/>
    <property type="match status" value="1"/>
</dbReference>
<dbReference type="Pfam" id="PF13510">
    <property type="entry name" value="Fer2_4"/>
    <property type="match status" value="1"/>
</dbReference>
<dbReference type="GO" id="GO:0016020">
    <property type="term" value="C:membrane"/>
    <property type="evidence" value="ECO:0007669"/>
    <property type="project" value="InterPro"/>
</dbReference>
<evidence type="ECO:0000256" key="9">
    <source>
        <dbReference type="ARBA" id="ARBA00034078"/>
    </source>
</evidence>
<protein>
    <recommendedName>
        <fullName evidence="15">NADH-ubiquinone oxidoreductase 75 kDa subunit, mitochondrial</fullName>
    </recommendedName>
</protein>
<name>A0A7S3CKU0_9SPIT</name>
<evidence type="ECO:0000259" key="12">
    <source>
        <dbReference type="PROSITE" id="PS51669"/>
    </source>
</evidence>
<evidence type="ECO:0008006" key="15">
    <source>
        <dbReference type="Google" id="ProtNLM"/>
    </source>
</evidence>
<keyword evidence="5" id="KW-1278">Translocase</keyword>
<dbReference type="FunFam" id="3.30.200.210:FF:000002">
    <property type="entry name" value="NADH-ubiquinone oxidoreductase 75 kDa subunit"/>
    <property type="match status" value="1"/>
</dbReference>
<dbReference type="Pfam" id="PF09326">
    <property type="entry name" value="NADH_dhqG_C"/>
    <property type="match status" value="1"/>
</dbReference>
<comment type="cofactor">
    <cofactor evidence="1">
        <name>[4Fe-4S] cluster</name>
        <dbReference type="ChEBI" id="CHEBI:49883"/>
    </cofactor>
</comment>
<dbReference type="InterPro" id="IPR036010">
    <property type="entry name" value="2Fe-2S_ferredoxin-like_sf"/>
</dbReference>
<dbReference type="Pfam" id="PF22151">
    <property type="entry name" value="Fer4_NDSU1"/>
    <property type="match status" value="1"/>
</dbReference>
<accession>A0A7S3CKU0</accession>
<evidence type="ECO:0000259" key="13">
    <source>
        <dbReference type="PROSITE" id="PS51839"/>
    </source>
</evidence>
<dbReference type="InterPro" id="IPR006963">
    <property type="entry name" value="Mopterin_OxRdtase_4Fe-4S_dom"/>
</dbReference>
<evidence type="ECO:0000256" key="2">
    <source>
        <dbReference type="ARBA" id="ARBA00005404"/>
    </source>
</evidence>
<feature type="domain" description="4Fe-4S Mo/W bis-MGD-type" evidence="12">
    <location>
        <begin position="255"/>
        <end position="311"/>
    </location>
</feature>
<dbReference type="Pfam" id="PF22117">
    <property type="entry name" value="Fer4_Nqo3"/>
    <property type="match status" value="1"/>
</dbReference>
<dbReference type="Gene3D" id="3.10.20.740">
    <property type="match status" value="1"/>
</dbReference>
<dbReference type="PROSITE" id="PS00643">
    <property type="entry name" value="COMPLEX1_75K_3"/>
    <property type="match status" value="1"/>
</dbReference>
<keyword evidence="4" id="KW-0479">Metal-binding</keyword>
<dbReference type="InterPro" id="IPR054351">
    <property type="entry name" value="NADH_UbQ_OxRdtase_ferredoxin"/>
</dbReference>
<feature type="domain" description="2Fe-2S ferredoxin-type" evidence="11">
    <location>
        <begin position="38"/>
        <end position="118"/>
    </location>
</feature>
<dbReference type="Pfam" id="PF00384">
    <property type="entry name" value="Molybdopterin"/>
    <property type="match status" value="1"/>
</dbReference>
<dbReference type="Gene3D" id="3.30.70.20">
    <property type="match status" value="1"/>
</dbReference>
<dbReference type="PANTHER" id="PTHR43105:SF13">
    <property type="entry name" value="NADH-UBIQUINONE OXIDOREDUCTASE 75 KDA SUBUNIT, MITOCHONDRIAL"/>
    <property type="match status" value="1"/>
</dbReference>
<evidence type="ECO:0000259" key="11">
    <source>
        <dbReference type="PROSITE" id="PS51085"/>
    </source>
</evidence>
<dbReference type="PROSITE" id="PS51085">
    <property type="entry name" value="2FE2S_FER_2"/>
    <property type="match status" value="1"/>
</dbReference>
<dbReference type="CDD" id="cd00207">
    <property type="entry name" value="fer2"/>
    <property type="match status" value="1"/>
</dbReference>
<evidence type="ECO:0000256" key="8">
    <source>
        <dbReference type="ARBA" id="ARBA00023027"/>
    </source>
</evidence>
<keyword evidence="6" id="KW-0408">Iron</keyword>
<dbReference type="GO" id="GO:0051539">
    <property type="term" value="F:4 iron, 4 sulfur cluster binding"/>
    <property type="evidence" value="ECO:0007669"/>
    <property type="project" value="UniProtKB-KW"/>
</dbReference>
<comment type="similarity">
    <text evidence="2 10">Belongs to the complex I 75 kDa subunit family.</text>
</comment>
<dbReference type="Pfam" id="PF10588">
    <property type="entry name" value="NADH-G_4Fe-4S_3"/>
    <property type="match status" value="1"/>
</dbReference>
<evidence type="ECO:0000256" key="6">
    <source>
        <dbReference type="ARBA" id="ARBA00023004"/>
    </source>
</evidence>
<keyword evidence="3" id="KW-0004">4Fe-4S</keyword>
<dbReference type="InterPro" id="IPR015405">
    <property type="entry name" value="NDUFS1-like_C"/>
</dbReference>
<dbReference type="SUPFAM" id="SSF54862">
    <property type="entry name" value="4Fe-4S ferredoxins"/>
    <property type="match status" value="1"/>
</dbReference>
<gene>
    <name evidence="14" type="ORF">SRAS04492_LOCUS2650</name>
</gene>
<evidence type="ECO:0000256" key="1">
    <source>
        <dbReference type="ARBA" id="ARBA00001966"/>
    </source>
</evidence>
<evidence type="ECO:0000313" key="14">
    <source>
        <dbReference type="EMBL" id="CAE0230856.1"/>
    </source>
</evidence>
<dbReference type="AlphaFoldDB" id="A0A7S3CKU0"/>
<dbReference type="SUPFAM" id="SSF53706">
    <property type="entry name" value="Formate dehydrogenase/DMSO reductase, domains 1-3"/>
    <property type="match status" value="1"/>
</dbReference>
<keyword evidence="8" id="KW-0520">NAD</keyword>
<dbReference type="Gene3D" id="3.40.228.10">
    <property type="entry name" value="Dimethylsulfoxide Reductase, domain 2"/>
    <property type="match status" value="1"/>
</dbReference>
<dbReference type="PROSITE" id="PS00642">
    <property type="entry name" value="COMPLEX1_75K_2"/>
    <property type="match status" value="1"/>
</dbReference>
<evidence type="ECO:0000256" key="7">
    <source>
        <dbReference type="ARBA" id="ARBA00023014"/>
    </source>
</evidence>
<evidence type="ECO:0000256" key="10">
    <source>
        <dbReference type="RuleBase" id="RU004523"/>
    </source>
</evidence>
<dbReference type="GO" id="GO:0046872">
    <property type="term" value="F:metal ion binding"/>
    <property type="evidence" value="ECO:0007669"/>
    <property type="project" value="UniProtKB-KW"/>
</dbReference>
<dbReference type="SMART" id="SM00929">
    <property type="entry name" value="NADH-G_4Fe-4S_3"/>
    <property type="match status" value="1"/>
</dbReference>
<dbReference type="GO" id="GO:0042773">
    <property type="term" value="P:ATP synthesis coupled electron transport"/>
    <property type="evidence" value="ECO:0007669"/>
    <property type="project" value="InterPro"/>
</dbReference>
<proteinExistence type="inferred from homology"/>
<evidence type="ECO:0000256" key="3">
    <source>
        <dbReference type="ARBA" id="ARBA00022485"/>
    </source>
</evidence>
<dbReference type="InterPro" id="IPR001041">
    <property type="entry name" value="2Fe-2S_ferredoxin-type"/>
</dbReference>
<evidence type="ECO:0000256" key="4">
    <source>
        <dbReference type="ARBA" id="ARBA00022723"/>
    </source>
</evidence>
<reference evidence="14" key="1">
    <citation type="submission" date="2021-01" db="EMBL/GenBank/DDBJ databases">
        <authorList>
            <person name="Corre E."/>
            <person name="Pelletier E."/>
            <person name="Niang G."/>
            <person name="Scheremetjew M."/>
            <person name="Finn R."/>
            <person name="Kale V."/>
            <person name="Holt S."/>
            <person name="Cochrane G."/>
            <person name="Meng A."/>
            <person name="Brown T."/>
            <person name="Cohen L."/>
        </authorList>
    </citation>
    <scope>NUCLEOTIDE SEQUENCE</scope>
    <source>
        <strain evidence="14">Ras09</strain>
    </source>
</reference>
<organism evidence="14">
    <name type="scientific">Strombidium rassoulzadegani</name>
    <dbReference type="NCBI Taxonomy" id="1082188"/>
    <lineage>
        <taxon>Eukaryota</taxon>
        <taxon>Sar</taxon>
        <taxon>Alveolata</taxon>
        <taxon>Ciliophora</taxon>
        <taxon>Intramacronucleata</taxon>
        <taxon>Spirotrichea</taxon>
        <taxon>Oligotrichia</taxon>
        <taxon>Strombidiidae</taxon>
        <taxon>Strombidium</taxon>
    </lineage>
</organism>
<dbReference type="Gene3D" id="3.40.50.740">
    <property type="match status" value="2"/>
</dbReference>
<comment type="cofactor">
    <cofactor evidence="9">
        <name>[2Fe-2S] cluster</name>
        <dbReference type="ChEBI" id="CHEBI:190135"/>
    </cofactor>
</comment>
<dbReference type="PROSITE" id="PS51669">
    <property type="entry name" value="4FE4S_MOW_BIS_MGD"/>
    <property type="match status" value="1"/>
</dbReference>
<evidence type="ECO:0000256" key="5">
    <source>
        <dbReference type="ARBA" id="ARBA00022967"/>
    </source>
</evidence>
<dbReference type="InterPro" id="IPR000283">
    <property type="entry name" value="NADH_UbQ_OxRdtase_75kDa_su_CS"/>
</dbReference>
<sequence length="731" mass="81727">MLRSIASSIKKTPTHSRVSAQLGLLKHSQRFFRASNAHNIEFNVFIDGKPIKVDGSYTIYQACTEAGVEIPRFCYHERLSVAGNCRMCLVEVEGSPKPIASCATQVRPDIKVITRSEKTRIARGGVMEFLLANHPLDCPICDQGGECDLQDISQIYGFNESRYHEYKRAVEDKNIGPLIKTSMTRCIHCTRCVRFTEQIAGEFTLGQVGRGTINEISTYVENMVTNELSGNVVDLCPVGALNNLPYSFKARPWELKSTHTIDVMDPLCAPTEAHTRGSDLLRILPRVNEEVNEEWISDKARHAFDGLKTQRLTVPMARKSDGSFAELTWEEAMKLASDKLKSVPAESIHGKIGKFSDIESVIAFKDLLNKLNSENVDVRANSPTLHADFRNQYLMNSRVTGIDETDLLVLVGCNPKFENPVLNARIKKAVSVNGLEVVIIGSAPQLPYNYTHIGNSTETLKQLAEGTHPFTERLRSADLPMVLVSSLTLERSDAPAIMNYINLLKENTNLISKEDQWNGFNVLNNDVGKINSLEVGVTTKNVSDLPPAKVVYLLGCDDFRHEEIPEDAFVIYQGHTGDEGALYADLILPSSSYLEKNGLFVNVDGRPQQTRTALSSPGFAQDDWMVLRALSEELGTPLPYDNLEELRTRACELAPHLIKYDFIESSGFEDFAHMPNGETQTNGTVLTENVDNFYMTDSISRNSHIMARCTRELNPLKQFNFKKDVQTWITH</sequence>
<dbReference type="PROSITE" id="PS00641">
    <property type="entry name" value="COMPLEX1_75K_1"/>
    <property type="match status" value="1"/>
</dbReference>
<feature type="domain" description="4Fe-4S His(Cys)3-ligated-type" evidence="13">
    <location>
        <begin position="118"/>
        <end position="157"/>
    </location>
</feature>